<keyword evidence="1" id="KW-0812">Transmembrane</keyword>
<reference evidence="4" key="1">
    <citation type="submission" date="2012-12" db="EMBL/GenBank/DDBJ databases">
        <authorList>
            <person name="Hellsten U."/>
            <person name="Grimwood J."/>
            <person name="Chapman J.A."/>
            <person name="Shapiro H."/>
            <person name="Aerts A."/>
            <person name="Otillar R.P."/>
            <person name="Terry A.Y."/>
            <person name="Boore J.L."/>
            <person name="Simakov O."/>
            <person name="Marletaz F."/>
            <person name="Cho S.-J."/>
            <person name="Edsinger-Gonzales E."/>
            <person name="Havlak P."/>
            <person name="Kuo D.-H."/>
            <person name="Larsson T."/>
            <person name="Lv J."/>
            <person name="Arendt D."/>
            <person name="Savage R."/>
            <person name="Osoegawa K."/>
            <person name="de Jong P."/>
            <person name="Lindberg D.R."/>
            <person name="Seaver E.C."/>
            <person name="Weisblat D.A."/>
            <person name="Putnam N.H."/>
            <person name="Grigoriev I.V."/>
            <person name="Rokhsar D.S."/>
        </authorList>
    </citation>
    <scope>NUCLEOTIDE SEQUENCE</scope>
</reference>
<proteinExistence type="predicted"/>
<dbReference type="AlphaFoldDB" id="T1FDI7"/>
<dbReference type="EnsemblMetazoa" id="HelroT178660">
    <property type="protein sequence ID" value="HelroP178660"/>
    <property type="gene ID" value="HelroG178660"/>
</dbReference>
<dbReference type="InParanoid" id="T1FDI7"/>
<dbReference type="KEGG" id="hro:HELRODRAFT_178660"/>
<dbReference type="EMBL" id="AMQM01006525">
    <property type="status" value="NOT_ANNOTATED_CDS"/>
    <property type="molecule type" value="Genomic_DNA"/>
</dbReference>
<dbReference type="RefSeq" id="XP_009025002.1">
    <property type="nucleotide sequence ID" value="XM_009026754.1"/>
</dbReference>
<reference evidence="2 4" key="2">
    <citation type="journal article" date="2013" name="Nature">
        <title>Insights into bilaterian evolution from three spiralian genomes.</title>
        <authorList>
            <person name="Simakov O."/>
            <person name="Marletaz F."/>
            <person name="Cho S.J."/>
            <person name="Edsinger-Gonzales E."/>
            <person name="Havlak P."/>
            <person name="Hellsten U."/>
            <person name="Kuo D.H."/>
            <person name="Larsson T."/>
            <person name="Lv J."/>
            <person name="Arendt D."/>
            <person name="Savage R."/>
            <person name="Osoegawa K."/>
            <person name="de Jong P."/>
            <person name="Grimwood J."/>
            <person name="Chapman J.A."/>
            <person name="Shapiro H."/>
            <person name="Aerts A."/>
            <person name="Otillar R.P."/>
            <person name="Terry A.Y."/>
            <person name="Boore J.L."/>
            <person name="Grigoriev I.V."/>
            <person name="Lindberg D.R."/>
            <person name="Seaver E.C."/>
            <person name="Weisblat D.A."/>
            <person name="Putnam N.H."/>
            <person name="Rokhsar D.S."/>
        </authorList>
    </citation>
    <scope>NUCLEOTIDE SEQUENCE</scope>
</reference>
<feature type="transmembrane region" description="Helical" evidence="1">
    <location>
        <begin position="80"/>
        <end position="97"/>
    </location>
</feature>
<name>T1FDI7_HELRO</name>
<evidence type="ECO:0000313" key="4">
    <source>
        <dbReference type="Proteomes" id="UP000015101"/>
    </source>
</evidence>
<evidence type="ECO:0000313" key="2">
    <source>
        <dbReference type="EMBL" id="ESN96860.1"/>
    </source>
</evidence>
<protein>
    <submittedName>
        <fullName evidence="2 3">Uncharacterized protein</fullName>
    </submittedName>
</protein>
<evidence type="ECO:0000256" key="1">
    <source>
        <dbReference type="SAM" id="Phobius"/>
    </source>
</evidence>
<keyword evidence="1" id="KW-0472">Membrane</keyword>
<gene>
    <name evidence="3" type="primary">20206886</name>
    <name evidence="2" type="ORF">HELRODRAFT_178660</name>
</gene>
<keyword evidence="1" id="KW-1133">Transmembrane helix</keyword>
<reference evidence="3" key="3">
    <citation type="submission" date="2015-06" db="UniProtKB">
        <authorList>
            <consortium name="EnsemblMetazoa"/>
        </authorList>
    </citation>
    <scope>IDENTIFICATION</scope>
</reference>
<keyword evidence="4" id="KW-1185">Reference proteome</keyword>
<accession>T1FDI7</accession>
<dbReference type="CTD" id="20206886"/>
<evidence type="ECO:0000313" key="3">
    <source>
        <dbReference type="EnsemblMetazoa" id="HelroP178660"/>
    </source>
</evidence>
<dbReference type="HOGENOM" id="CLU_2075702_0_0_1"/>
<dbReference type="Proteomes" id="UP000015101">
    <property type="component" value="Unassembled WGS sequence"/>
</dbReference>
<dbReference type="EMBL" id="KB097487">
    <property type="protein sequence ID" value="ESN96860.1"/>
    <property type="molecule type" value="Genomic_DNA"/>
</dbReference>
<dbReference type="GeneID" id="20206886"/>
<sequence length="118" mass="13018">MANVTDGPDAVLVCSNDILNMRAAKPIRNDSTLQAVFQKMDSGSINNIYHLQKQNASTTVLEFNATRPQSGSSLGKHRRAFVCLLVAMVCLVLMYFLRQPCNPNKYKEDDGNIAVAVE</sequence>
<organism evidence="3 4">
    <name type="scientific">Helobdella robusta</name>
    <name type="common">Californian leech</name>
    <dbReference type="NCBI Taxonomy" id="6412"/>
    <lineage>
        <taxon>Eukaryota</taxon>
        <taxon>Metazoa</taxon>
        <taxon>Spiralia</taxon>
        <taxon>Lophotrochozoa</taxon>
        <taxon>Annelida</taxon>
        <taxon>Clitellata</taxon>
        <taxon>Hirudinea</taxon>
        <taxon>Rhynchobdellida</taxon>
        <taxon>Glossiphoniidae</taxon>
        <taxon>Helobdella</taxon>
    </lineage>
</organism>